<proteinExistence type="predicted"/>
<name>A0AAV4XYP9_CAEEX</name>
<comment type="caution">
    <text evidence="1">The sequence shown here is derived from an EMBL/GenBank/DDBJ whole genome shotgun (WGS) entry which is preliminary data.</text>
</comment>
<dbReference type="AlphaFoldDB" id="A0AAV4XYP9"/>
<evidence type="ECO:0000313" key="1">
    <source>
        <dbReference type="EMBL" id="GIY99932.1"/>
    </source>
</evidence>
<keyword evidence="2" id="KW-1185">Reference proteome</keyword>
<dbReference type="Proteomes" id="UP001054945">
    <property type="component" value="Unassembled WGS sequence"/>
</dbReference>
<organism evidence="1 2">
    <name type="scientific">Caerostris extrusa</name>
    <name type="common">Bark spider</name>
    <name type="synonym">Caerostris bankana</name>
    <dbReference type="NCBI Taxonomy" id="172846"/>
    <lineage>
        <taxon>Eukaryota</taxon>
        <taxon>Metazoa</taxon>
        <taxon>Ecdysozoa</taxon>
        <taxon>Arthropoda</taxon>
        <taxon>Chelicerata</taxon>
        <taxon>Arachnida</taxon>
        <taxon>Araneae</taxon>
        <taxon>Araneomorphae</taxon>
        <taxon>Entelegynae</taxon>
        <taxon>Araneoidea</taxon>
        <taxon>Araneidae</taxon>
        <taxon>Caerostris</taxon>
    </lineage>
</organism>
<reference evidence="1 2" key="1">
    <citation type="submission" date="2021-06" db="EMBL/GenBank/DDBJ databases">
        <title>Caerostris extrusa draft genome.</title>
        <authorList>
            <person name="Kono N."/>
            <person name="Arakawa K."/>
        </authorList>
    </citation>
    <scope>NUCLEOTIDE SEQUENCE [LARGE SCALE GENOMIC DNA]</scope>
</reference>
<evidence type="ECO:0000313" key="2">
    <source>
        <dbReference type="Proteomes" id="UP001054945"/>
    </source>
</evidence>
<gene>
    <name evidence="1" type="ORF">CEXT_336591</name>
</gene>
<dbReference type="EMBL" id="BPLR01018476">
    <property type="protein sequence ID" value="GIY99932.1"/>
    <property type="molecule type" value="Genomic_DNA"/>
</dbReference>
<accession>A0AAV4XYP9</accession>
<sequence length="97" mass="10518">MPHKEPLLCTCPIEMEYFGHCVGSAASVASVSLLMKKSTEMSIFAQLRLAIVVDGRDCREPGKGLPQFTFSAGVAVCGRLASAKERSFVLHFCILLL</sequence>
<protein>
    <submittedName>
        <fullName evidence="1">Uncharacterized protein</fullName>
    </submittedName>
</protein>